<dbReference type="PANTHER" id="PTHR43351">
    <property type="entry name" value="L(+)-TARTRATE DEHYDRATASE SUBUNIT BETA"/>
    <property type="match status" value="1"/>
</dbReference>
<dbReference type="EMBL" id="AP011651">
    <property type="protein sequence ID" value="BAL53198.1"/>
    <property type="molecule type" value="Genomic_DNA"/>
</dbReference>
<evidence type="ECO:0000256" key="1">
    <source>
        <dbReference type="ARBA" id="ARBA00008876"/>
    </source>
</evidence>
<dbReference type="AlphaFoldDB" id="H5SAL2"/>
<keyword evidence="5" id="KW-0411">Iron-sulfur</keyword>
<dbReference type="GO" id="GO:0016829">
    <property type="term" value="F:lyase activity"/>
    <property type="evidence" value="ECO:0007669"/>
    <property type="project" value="UniProtKB-KW"/>
</dbReference>
<dbReference type="Pfam" id="PF05681">
    <property type="entry name" value="Fumerase"/>
    <property type="match status" value="1"/>
</dbReference>
<name>H5SAL2_9CHLR</name>
<organism evidence="8">
    <name type="scientific">uncultured Chloroflexota bacterium</name>
    <dbReference type="NCBI Taxonomy" id="166587"/>
    <lineage>
        <taxon>Bacteria</taxon>
        <taxon>Bacillati</taxon>
        <taxon>Chloroflexota</taxon>
        <taxon>environmental samples</taxon>
    </lineage>
</organism>
<reference evidence="8" key="2">
    <citation type="journal article" date="2012" name="PLoS ONE">
        <title>A Deeply Branching Thermophilic Bacterium with an Ancient Acetyl-CoA Pathway Dominates a Subsurface Ecosystem.</title>
        <authorList>
            <person name="Takami H."/>
            <person name="Noguchi H."/>
            <person name="Takaki Y."/>
            <person name="Uchiyama I."/>
            <person name="Toyoda A."/>
            <person name="Nishi S."/>
            <person name="Chee G.-J."/>
            <person name="Arai W."/>
            <person name="Nunoura T."/>
            <person name="Itoh T."/>
            <person name="Hattori M."/>
            <person name="Takai K."/>
        </authorList>
    </citation>
    <scope>NUCLEOTIDE SEQUENCE</scope>
</reference>
<dbReference type="GO" id="GO:0051539">
    <property type="term" value="F:4 iron, 4 sulfur cluster binding"/>
    <property type="evidence" value="ECO:0007669"/>
    <property type="project" value="UniProtKB-KW"/>
</dbReference>
<evidence type="ECO:0000256" key="3">
    <source>
        <dbReference type="ARBA" id="ARBA00022723"/>
    </source>
</evidence>
<evidence type="ECO:0000313" key="8">
    <source>
        <dbReference type="EMBL" id="BAL53198.1"/>
    </source>
</evidence>
<evidence type="ECO:0000256" key="6">
    <source>
        <dbReference type="ARBA" id="ARBA00023239"/>
    </source>
</evidence>
<comment type="similarity">
    <text evidence="1">Belongs to the class-I fumarase family.</text>
</comment>
<protein>
    <submittedName>
        <fullName evidence="8">Fumarate hydratase subunit alpha</fullName>
    </submittedName>
</protein>
<dbReference type="PANTHER" id="PTHR43351:SF2">
    <property type="entry name" value="L(+)-TARTRATE DEHYDRATASE SUBUNIT BETA-RELATED"/>
    <property type="match status" value="1"/>
</dbReference>
<keyword evidence="6" id="KW-0456">Lyase</keyword>
<accession>H5SAL2</accession>
<keyword evidence="3" id="KW-0479">Metal-binding</keyword>
<keyword evidence="4" id="KW-0408">Iron</keyword>
<reference evidence="8" key="1">
    <citation type="journal article" date="2005" name="Environ. Microbiol.">
        <title>Genetic and functional properties of uncultivated thermophilic crenarchaeotes from a subsurface gold mine as revealed by analysis of genome fragments.</title>
        <authorList>
            <person name="Nunoura T."/>
            <person name="Hirayama H."/>
            <person name="Takami H."/>
            <person name="Oida H."/>
            <person name="Nishi S."/>
            <person name="Shimamura S."/>
            <person name="Suzuki Y."/>
            <person name="Inagaki F."/>
            <person name="Takai K."/>
            <person name="Nealson K.H."/>
            <person name="Horikoshi K."/>
        </authorList>
    </citation>
    <scope>NUCLEOTIDE SEQUENCE</scope>
</reference>
<evidence type="ECO:0000256" key="5">
    <source>
        <dbReference type="ARBA" id="ARBA00023014"/>
    </source>
</evidence>
<dbReference type="NCBIfam" id="TIGR00722">
    <property type="entry name" value="ttdA_fumA_fumB"/>
    <property type="match status" value="1"/>
</dbReference>
<proteinExistence type="inferred from homology"/>
<feature type="domain" description="Fe-S hydro-lyase tartrate dehydratase alpha-type catalytic" evidence="7">
    <location>
        <begin position="6"/>
        <end position="280"/>
    </location>
</feature>
<dbReference type="InterPro" id="IPR004646">
    <property type="entry name" value="Fe-S_hydro-lyase_TtdA-typ_cat"/>
</dbReference>
<evidence type="ECO:0000256" key="4">
    <source>
        <dbReference type="ARBA" id="ARBA00023004"/>
    </source>
</evidence>
<dbReference type="GO" id="GO:0046872">
    <property type="term" value="F:metal ion binding"/>
    <property type="evidence" value="ECO:0007669"/>
    <property type="project" value="UniProtKB-KW"/>
</dbReference>
<keyword evidence="2" id="KW-0004">4Fe-4S</keyword>
<gene>
    <name evidence="8" type="ORF">HGMM_F05B10C20</name>
</gene>
<evidence type="ECO:0000259" key="7">
    <source>
        <dbReference type="Pfam" id="PF05681"/>
    </source>
</evidence>
<sequence>MRDLTNEILELIRRTSTDLPADVEKRLRAALEREEPGSAARNALETILKNVELSRQNSTPICQDTGTPIFYVRYPEGWSTRKLREQIRTALAEATRRSYMRPNAVNTLTEKNTGNNLGGEDFPYIHFEETDAGEPLVIELMLKGGGCENVGAQYSLPDSRLGAGRDLAGVRKVVLDAVHKAQGQGCAPGILGVAIGGDRGSSYLASKEVLFRSLDDSNPNPELASLEQRLTEEANQLGIGPMGFGGKTTVLGTKITGLHRLPASYFVTVSYMCWAYRRRRMIVREDEVIYE</sequence>
<evidence type="ECO:0000256" key="2">
    <source>
        <dbReference type="ARBA" id="ARBA00022485"/>
    </source>
</evidence>